<evidence type="ECO:0000259" key="1">
    <source>
        <dbReference type="SMART" id="SM00198"/>
    </source>
</evidence>
<protein>
    <submittedName>
        <fullName evidence="2">Peptidase inhibitor R3HDML</fullName>
    </submittedName>
</protein>
<dbReference type="InterPro" id="IPR014044">
    <property type="entry name" value="CAP_dom"/>
</dbReference>
<dbReference type="InterPro" id="IPR035940">
    <property type="entry name" value="CAP_sf"/>
</dbReference>
<gene>
    <name evidence="2" type="ORF">GBAR_LOCUS19594</name>
</gene>
<dbReference type="InterPro" id="IPR018244">
    <property type="entry name" value="Allrgn_V5/Tpx1_CS"/>
</dbReference>
<evidence type="ECO:0000313" key="2">
    <source>
        <dbReference type="EMBL" id="CAI8034880.1"/>
    </source>
</evidence>
<comment type="caution">
    <text evidence="2">The sequence shown here is derived from an EMBL/GenBank/DDBJ whole genome shotgun (WGS) entry which is preliminary data.</text>
</comment>
<dbReference type="Proteomes" id="UP001174909">
    <property type="component" value="Unassembled WGS sequence"/>
</dbReference>
<dbReference type="AlphaFoldDB" id="A0AA35SRD7"/>
<dbReference type="SUPFAM" id="SSF55797">
    <property type="entry name" value="PR-1-like"/>
    <property type="match status" value="1"/>
</dbReference>
<dbReference type="InterPro" id="IPR001283">
    <property type="entry name" value="CRISP-related"/>
</dbReference>
<feature type="non-terminal residue" evidence="2">
    <location>
        <position position="159"/>
    </location>
</feature>
<dbReference type="SMART" id="SM00198">
    <property type="entry name" value="SCP"/>
    <property type="match status" value="1"/>
</dbReference>
<organism evidence="2 3">
    <name type="scientific">Geodia barretti</name>
    <name type="common">Barrett's horny sponge</name>
    <dbReference type="NCBI Taxonomy" id="519541"/>
    <lineage>
        <taxon>Eukaryota</taxon>
        <taxon>Metazoa</taxon>
        <taxon>Porifera</taxon>
        <taxon>Demospongiae</taxon>
        <taxon>Heteroscleromorpha</taxon>
        <taxon>Tetractinellida</taxon>
        <taxon>Astrophorina</taxon>
        <taxon>Geodiidae</taxon>
        <taxon>Geodia</taxon>
    </lineage>
</organism>
<evidence type="ECO:0000313" key="3">
    <source>
        <dbReference type="Proteomes" id="UP001174909"/>
    </source>
</evidence>
<dbReference type="EMBL" id="CASHTH010002758">
    <property type="protein sequence ID" value="CAI8034880.1"/>
    <property type="molecule type" value="Genomic_DNA"/>
</dbReference>
<feature type="domain" description="SCP" evidence="1">
    <location>
        <begin position="4"/>
        <end position="133"/>
    </location>
</feature>
<sequence length="159" mass="17633">SREEEQQSVGVVGFDYVGENAAAIYSAGYGSSVNYTRVIGQHWFTEKRFFSYYSAACRDEDGNVEENGDYTTCGRYTQLVWARSYAVGCGAFTCQEVEGDDQDYNNNNNNNNNQNANAMFLVCTYGPGGNFAGEPPYTTGSKPCESCPYDRSYCNKNLC</sequence>
<dbReference type="Gene3D" id="3.40.33.10">
    <property type="entry name" value="CAP"/>
    <property type="match status" value="1"/>
</dbReference>
<feature type="non-terminal residue" evidence="2">
    <location>
        <position position="1"/>
    </location>
</feature>
<dbReference type="PANTHER" id="PTHR10334">
    <property type="entry name" value="CYSTEINE-RICH SECRETORY PROTEIN-RELATED"/>
    <property type="match status" value="1"/>
</dbReference>
<dbReference type="GO" id="GO:0005576">
    <property type="term" value="C:extracellular region"/>
    <property type="evidence" value="ECO:0007669"/>
    <property type="project" value="InterPro"/>
</dbReference>
<name>A0AA35SRD7_GEOBA</name>
<reference evidence="2" key="1">
    <citation type="submission" date="2023-03" db="EMBL/GenBank/DDBJ databases">
        <authorList>
            <person name="Steffen K."/>
            <person name="Cardenas P."/>
        </authorList>
    </citation>
    <scope>NUCLEOTIDE SEQUENCE</scope>
</reference>
<accession>A0AA35SRD7</accession>
<dbReference type="PROSITE" id="PS01009">
    <property type="entry name" value="CRISP_1"/>
    <property type="match status" value="1"/>
</dbReference>
<proteinExistence type="predicted"/>
<keyword evidence="3" id="KW-1185">Reference proteome</keyword>